<evidence type="ECO:0000313" key="3">
    <source>
        <dbReference type="Proteomes" id="UP000295499"/>
    </source>
</evidence>
<dbReference type="InterPro" id="IPR043745">
    <property type="entry name" value="DUF5690"/>
</dbReference>
<keyword evidence="1" id="KW-0472">Membrane</keyword>
<keyword evidence="3" id="KW-1185">Reference proteome</keyword>
<protein>
    <recommendedName>
        <fullName evidence="4">MFS transporter</fullName>
    </recommendedName>
</protein>
<organism evidence="2 3">
    <name type="scientific">Pedobacter duraquae</name>
    <dbReference type="NCBI Taxonomy" id="425511"/>
    <lineage>
        <taxon>Bacteria</taxon>
        <taxon>Pseudomonadati</taxon>
        <taxon>Bacteroidota</taxon>
        <taxon>Sphingobacteriia</taxon>
        <taxon>Sphingobacteriales</taxon>
        <taxon>Sphingobacteriaceae</taxon>
        <taxon>Pedobacter</taxon>
    </lineage>
</organism>
<gene>
    <name evidence="2" type="ORF">CLV32_3378</name>
</gene>
<keyword evidence="1" id="KW-0812">Transmembrane</keyword>
<feature type="transmembrane region" description="Helical" evidence="1">
    <location>
        <begin position="116"/>
        <end position="137"/>
    </location>
</feature>
<name>A0A4R6IFE6_9SPHI</name>
<dbReference type="RefSeq" id="WP_208111032.1">
    <property type="nucleotide sequence ID" value="NZ_SNWM01000004.1"/>
</dbReference>
<dbReference type="Proteomes" id="UP000295499">
    <property type="component" value="Unassembled WGS sequence"/>
</dbReference>
<feature type="transmembrane region" description="Helical" evidence="1">
    <location>
        <begin position="298"/>
        <end position="319"/>
    </location>
</feature>
<feature type="transmembrane region" description="Helical" evidence="1">
    <location>
        <begin position="396"/>
        <end position="418"/>
    </location>
</feature>
<accession>A0A4R6IFE6</accession>
<dbReference type="Pfam" id="PF18943">
    <property type="entry name" value="DUF5690"/>
    <property type="match status" value="1"/>
</dbReference>
<dbReference type="EMBL" id="SNWM01000004">
    <property type="protein sequence ID" value="TDO20744.1"/>
    <property type="molecule type" value="Genomic_DNA"/>
</dbReference>
<evidence type="ECO:0000256" key="1">
    <source>
        <dbReference type="SAM" id="Phobius"/>
    </source>
</evidence>
<feature type="transmembrane region" description="Helical" evidence="1">
    <location>
        <begin position="180"/>
        <end position="202"/>
    </location>
</feature>
<comment type="caution">
    <text evidence="2">The sequence shown here is derived from an EMBL/GenBank/DDBJ whole genome shotgun (WGS) entry which is preliminary data.</text>
</comment>
<feature type="transmembrane region" description="Helical" evidence="1">
    <location>
        <begin position="275"/>
        <end position="291"/>
    </location>
</feature>
<proteinExistence type="predicted"/>
<feature type="transmembrane region" description="Helical" evidence="1">
    <location>
        <begin position="223"/>
        <end position="243"/>
    </location>
</feature>
<evidence type="ECO:0008006" key="4">
    <source>
        <dbReference type="Google" id="ProtNLM"/>
    </source>
</evidence>
<evidence type="ECO:0000313" key="2">
    <source>
        <dbReference type="EMBL" id="TDO20744.1"/>
    </source>
</evidence>
<feature type="transmembrane region" description="Helical" evidence="1">
    <location>
        <begin position="60"/>
        <end position="78"/>
    </location>
</feature>
<dbReference type="AlphaFoldDB" id="A0A4R6IFE6"/>
<feature type="transmembrane region" description="Helical" evidence="1">
    <location>
        <begin position="325"/>
        <end position="348"/>
    </location>
</feature>
<sequence>MDWLNRKKTISGKYFKVATATPAWALIAAFGTYFCMYGFRRPYTAATYNDGVLLGLDYKILLIIAQTLGYVVAKWIGIKIVSEVKPTHRIMAILSLIGFAELMLFAFGWVPRPWNLIVIFLNGLPLGVIFGLVLGFLEGRKNTEFLIAGLCTSFIVSDGVSKSVGALLLQFGVTENWMPFFAGLVFMLPTLLFIGMLACIPPPTEKDIADRSAREPMTGADRLAFFTKYATGLISITLVYLFVTLLRSVRADFTVEIWAGLGYKQTPDLFTRSELLVSFGVIVVTALAVLIKNHYNAFRFSLFTSLLGFIVVLAAVAGLERGMDAFIFMVLTGLGVYLPYVAIHAVVFERLIAMTRERANVGFLMYIVDSVGYTGYIVLMLLRYLLPASDSILDVFLKISIGLSITGILLLICAYLYFNIKLKNNEQRVRKITARSGCAI</sequence>
<keyword evidence="1" id="KW-1133">Transmembrane helix</keyword>
<feature type="transmembrane region" description="Helical" evidence="1">
    <location>
        <begin position="360"/>
        <end position="384"/>
    </location>
</feature>
<feature type="transmembrane region" description="Helical" evidence="1">
    <location>
        <begin position="21"/>
        <end position="40"/>
    </location>
</feature>
<feature type="transmembrane region" description="Helical" evidence="1">
    <location>
        <begin position="90"/>
        <end position="110"/>
    </location>
</feature>
<reference evidence="2 3" key="1">
    <citation type="submission" date="2019-03" db="EMBL/GenBank/DDBJ databases">
        <title>Genomic Encyclopedia of Archaeal and Bacterial Type Strains, Phase II (KMG-II): from individual species to whole genera.</title>
        <authorList>
            <person name="Goeker M."/>
        </authorList>
    </citation>
    <scope>NUCLEOTIDE SEQUENCE [LARGE SCALE GENOMIC DNA]</scope>
    <source>
        <strain evidence="2 3">DSM 19034</strain>
    </source>
</reference>